<dbReference type="PANTHER" id="PTHR11130">
    <property type="entry name" value="GLUTATHIONE SYNTHETASE"/>
    <property type="match status" value="1"/>
</dbReference>
<dbReference type="Gene3D" id="1.10.1080.10">
    <property type="entry name" value="Glutathione Synthetase, Chain A, domain 3"/>
    <property type="match status" value="1"/>
</dbReference>
<dbReference type="Pfam" id="PF03917">
    <property type="entry name" value="GSH_synth_ATP"/>
    <property type="match status" value="1"/>
</dbReference>
<evidence type="ECO:0000256" key="16">
    <source>
        <dbReference type="PIRSR" id="PIRSR001558-1"/>
    </source>
</evidence>
<evidence type="ECO:0000256" key="6">
    <source>
        <dbReference type="ARBA" id="ARBA00022598"/>
    </source>
</evidence>
<dbReference type="FunFam" id="3.30.470.20:FF:000141">
    <property type="entry name" value="Glutathione synthetase"/>
    <property type="match status" value="1"/>
</dbReference>
<feature type="binding site" evidence="16">
    <location>
        <position position="331"/>
    </location>
    <ligand>
        <name>ATP</name>
        <dbReference type="ChEBI" id="CHEBI:30616"/>
    </ligand>
</feature>
<keyword evidence="7 15" id="KW-0317">Glutathione biosynthesis</keyword>
<evidence type="ECO:0000313" key="20">
    <source>
        <dbReference type="Proteomes" id="UP001458880"/>
    </source>
</evidence>
<feature type="binding site" evidence="16">
    <location>
        <position position="477"/>
    </location>
    <ligand>
        <name>substrate</name>
    </ligand>
</feature>
<sequence>MAVEIPRLPHTLPLPLKDDVLLELVDKTKDWALMHGAAMRSKANFSKDSLNFAPFVLVPSAFPRKEFYKAVQLQQILNELMHRVAHNREFLTKSLKETIQVDEFTGNLFKIYETVQDEGVSQPISLGLLRSDTMLETTCPSPGKNCPPSALYCCWKQVEINTIASGFGWLGPASALIQRFVLQELNHHEMLVNLPDNNALEGLCSGMLEAWKIYGDSKAAILFIIEDVTYNICDQRFHEFELRRLNPYVKVIRRTLTDMAQRAKLGPDNELLIDGYAVSVVDGYAVSVVYFRAGYEPGHYHSQKEWDARLLIERSQAIKSPSIHYHLAGTKKVQQALARPGAIEMFLGEASKIEAVKEIFTGLYSLDFDEFGDQAIQMALDAPERFVLKPQREGGGNNIYGKEIRDAILKMKDSRERTAWILMERINPPLSTGYIVRPGGPDIPELVDLVSELGIFGVIIGDSTKIYSNRQVGHMLRTKVSTANEGGVAAGLGALDSPYLID</sequence>
<name>A0AAW1JX31_POPJA</name>
<evidence type="ECO:0000256" key="15">
    <source>
        <dbReference type="PIRNR" id="PIRNR001558"/>
    </source>
</evidence>
<proteinExistence type="inferred from homology"/>
<keyword evidence="11 15" id="KW-0460">Magnesium</keyword>
<dbReference type="InterPro" id="IPR014042">
    <property type="entry name" value="Glutathione_synthase_a-hlx"/>
</dbReference>
<dbReference type="FunFam" id="3.40.50.1760:FF:000001">
    <property type="entry name" value="Glutathione synthetase"/>
    <property type="match status" value="1"/>
</dbReference>
<dbReference type="GO" id="GO:0000287">
    <property type="term" value="F:magnesium ion binding"/>
    <property type="evidence" value="ECO:0007669"/>
    <property type="project" value="UniProtKB-UniRule"/>
</dbReference>
<evidence type="ECO:0000256" key="2">
    <source>
        <dbReference type="ARBA" id="ARBA00010385"/>
    </source>
</evidence>
<feature type="binding site" evidence="16">
    <location>
        <begin position="423"/>
        <end position="426"/>
    </location>
    <ligand>
        <name>ATP</name>
        <dbReference type="ChEBI" id="CHEBI:30616"/>
    </ligand>
</feature>
<dbReference type="EMBL" id="JASPKY010000300">
    <property type="protein sequence ID" value="KAK9709914.1"/>
    <property type="molecule type" value="Genomic_DNA"/>
</dbReference>
<dbReference type="GO" id="GO:0005829">
    <property type="term" value="C:cytosol"/>
    <property type="evidence" value="ECO:0007669"/>
    <property type="project" value="TreeGrafter"/>
</dbReference>
<evidence type="ECO:0000256" key="1">
    <source>
        <dbReference type="ARBA" id="ARBA00004965"/>
    </source>
</evidence>
<dbReference type="EC" id="6.3.2.3" evidence="4 15"/>
<accession>A0AAW1JX31</accession>
<comment type="function">
    <text evidence="14">Catalyzes the production of glutathione from gamma-glutamylcysteine and glycine in an ATP-dependent manner. Glutathione (gamma-glutamylcysteinylglycine, GSH) is the most abundant intracellular thiol in living aerobic cells and is required for numerous processes including the protection of cells against oxidative damage, amino acid transport, the detoxification of foreign compounds, the maintenance of protein sulfhydryl groups in a reduced state and acts as a cofactor for a number of enzymes. Participates in ophthalmate biosynthesis in hepatocytes.</text>
</comment>
<dbReference type="InterPro" id="IPR037013">
    <property type="entry name" value="GSH-S_sub-bd_sf"/>
</dbReference>
<evidence type="ECO:0000256" key="13">
    <source>
        <dbReference type="ARBA" id="ARBA00052123"/>
    </source>
</evidence>
<dbReference type="PANTHER" id="PTHR11130:SF0">
    <property type="entry name" value="GLUTATHIONE SYNTHETASE"/>
    <property type="match status" value="1"/>
</dbReference>
<evidence type="ECO:0000256" key="14">
    <source>
        <dbReference type="ARBA" id="ARBA00059746"/>
    </source>
</evidence>
<dbReference type="AlphaFoldDB" id="A0AAW1JX31"/>
<dbReference type="FunFam" id="3.30.1490.50:FF:000001">
    <property type="entry name" value="Glutathione synthetase"/>
    <property type="match status" value="1"/>
</dbReference>
<keyword evidence="10 15" id="KW-0067">ATP-binding</keyword>
<feature type="binding site" evidence="16">
    <location>
        <position position="452"/>
    </location>
    <ligand>
        <name>ATP</name>
        <dbReference type="ChEBI" id="CHEBI:30616"/>
    </ligand>
</feature>
<evidence type="ECO:0000259" key="18">
    <source>
        <dbReference type="Pfam" id="PF03199"/>
    </source>
</evidence>
<feature type="binding site" evidence="16">
    <location>
        <position position="400"/>
    </location>
    <ligand>
        <name>ATP</name>
        <dbReference type="ChEBI" id="CHEBI:30616"/>
    </ligand>
</feature>
<dbReference type="SUPFAM" id="SSF56059">
    <property type="entry name" value="Glutathione synthetase ATP-binding domain-like"/>
    <property type="match status" value="1"/>
</dbReference>
<evidence type="ECO:0000256" key="10">
    <source>
        <dbReference type="ARBA" id="ARBA00022840"/>
    </source>
</evidence>
<dbReference type="PIRSF" id="PIRSF001558">
    <property type="entry name" value="GSHase"/>
    <property type="match status" value="1"/>
</dbReference>
<protein>
    <recommendedName>
        <fullName evidence="5 15">Glutathione synthetase</fullName>
        <shortName evidence="15">GSH-S</shortName>
        <ecNumber evidence="4 15">6.3.2.3</ecNumber>
    </recommendedName>
</protein>
<dbReference type="SUPFAM" id="SSF52440">
    <property type="entry name" value="PreATP-grasp domain"/>
    <property type="match status" value="1"/>
</dbReference>
<dbReference type="Gene3D" id="3.40.50.1760">
    <property type="entry name" value="Glutathione synthase, substrate-binding domain superfamily, eukaryotic"/>
    <property type="match status" value="1"/>
</dbReference>
<evidence type="ECO:0000256" key="7">
    <source>
        <dbReference type="ARBA" id="ARBA00022684"/>
    </source>
</evidence>
<dbReference type="Gene3D" id="3.30.1490.50">
    <property type="match status" value="1"/>
</dbReference>
<dbReference type="InterPro" id="IPR016185">
    <property type="entry name" value="PreATP-grasp_dom_sf"/>
</dbReference>
<evidence type="ECO:0000256" key="12">
    <source>
        <dbReference type="ARBA" id="ARBA00048871"/>
    </source>
</evidence>
<reference evidence="19 20" key="1">
    <citation type="journal article" date="2024" name="BMC Genomics">
        <title>De novo assembly and annotation of Popillia japonica's genome with initial clues to its potential as an invasive pest.</title>
        <authorList>
            <person name="Cucini C."/>
            <person name="Boschi S."/>
            <person name="Funari R."/>
            <person name="Cardaioli E."/>
            <person name="Iannotti N."/>
            <person name="Marturano G."/>
            <person name="Paoli F."/>
            <person name="Bruttini M."/>
            <person name="Carapelli A."/>
            <person name="Frati F."/>
            <person name="Nardi F."/>
        </authorList>
    </citation>
    <scope>NUCLEOTIDE SEQUENCE [LARGE SCALE GENOMIC DNA]</scope>
    <source>
        <strain evidence="19">DMR45628</strain>
    </source>
</reference>
<feature type="domain" description="Glutathione synthase substrate-binding" evidence="18">
    <location>
        <begin position="220"/>
        <end position="328"/>
    </location>
</feature>
<dbReference type="InterPro" id="IPR004887">
    <property type="entry name" value="GSH_synth_subst-bd"/>
</dbReference>
<dbReference type="Gene3D" id="3.30.470.20">
    <property type="entry name" value="ATP-grasp fold, B domain"/>
    <property type="match status" value="1"/>
</dbReference>
<feature type="binding site" evidence="16">
    <location>
        <position position="235"/>
    </location>
    <ligand>
        <name>substrate</name>
    </ligand>
</feature>
<dbReference type="GO" id="GO:0043295">
    <property type="term" value="F:glutathione binding"/>
    <property type="evidence" value="ECO:0007669"/>
    <property type="project" value="UniProtKB-UniRule"/>
</dbReference>
<evidence type="ECO:0000256" key="4">
    <source>
        <dbReference type="ARBA" id="ARBA00012214"/>
    </source>
</evidence>
<dbReference type="InterPro" id="IPR014709">
    <property type="entry name" value="Glutathione_synthase_C_euk"/>
</dbReference>
<feature type="binding site" evidence="16">
    <location>
        <position position="479"/>
    </location>
    <ligand>
        <name>ATP</name>
        <dbReference type="ChEBI" id="CHEBI:30616"/>
    </ligand>
</feature>
<evidence type="ECO:0000256" key="9">
    <source>
        <dbReference type="ARBA" id="ARBA00022741"/>
    </source>
</evidence>
<feature type="binding site" evidence="16">
    <location>
        <begin position="389"/>
        <end position="398"/>
    </location>
    <ligand>
        <name>ATP</name>
        <dbReference type="ChEBI" id="CHEBI:30616"/>
    </ligand>
</feature>
<comment type="subunit">
    <text evidence="3">Homodimer.</text>
</comment>
<dbReference type="Gene3D" id="3.30.1490.80">
    <property type="match status" value="1"/>
</dbReference>
<evidence type="ECO:0000256" key="17">
    <source>
        <dbReference type="PIRSR" id="PIRSR001558-2"/>
    </source>
</evidence>
<feature type="binding site" evidence="16">
    <location>
        <position position="485"/>
    </location>
    <ligand>
        <name>ATP</name>
        <dbReference type="ChEBI" id="CHEBI:30616"/>
    </ligand>
</feature>
<keyword evidence="8 15" id="KW-0479">Metal-binding</keyword>
<dbReference type="FunFam" id="3.30.1490.80:FF:000009">
    <property type="entry name" value="Glutathione synthetase"/>
    <property type="match status" value="1"/>
</dbReference>
<keyword evidence="6 15" id="KW-0436">Ligase</keyword>
<dbReference type="Pfam" id="PF03199">
    <property type="entry name" value="GSH_synthase"/>
    <property type="match status" value="1"/>
</dbReference>
<dbReference type="GO" id="GO:0004363">
    <property type="term" value="F:glutathione synthase activity"/>
    <property type="evidence" value="ECO:0007669"/>
    <property type="project" value="UniProtKB-UniRule"/>
</dbReference>
<dbReference type="InterPro" id="IPR005615">
    <property type="entry name" value="Glutathione_synthase"/>
</dbReference>
<feature type="binding site" evidence="17">
    <location>
        <position position="393"/>
    </location>
    <ligand>
        <name>Mg(2+)</name>
        <dbReference type="ChEBI" id="CHEBI:18420"/>
    </ligand>
</feature>
<dbReference type="InterPro" id="IPR014049">
    <property type="entry name" value="Glutathione_synthase_N_euk"/>
</dbReference>
<evidence type="ECO:0000256" key="3">
    <source>
        <dbReference type="ARBA" id="ARBA00011738"/>
    </source>
</evidence>
<comment type="cofactor">
    <cofactor evidence="15 17">
        <name>Mg(2+)</name>
        <dbReference type="ChEBI" id="CHEBI:18420"/>
    </cofactor>
    <text evidence="15 17">Binds 1 Mg(2+) ion per subunit.</text>
</comment>
<evidence type="ECO:0000313" key="19">
    <source>
        <dbReference type="EMBL" id="KAK9709914.1"/>
    </source>
</evidence>
<comment type="similarity">
    <text evidence="2 15">Belongs to the eukaryotic GSH synthase family.</text>
</comment>
<comment type="catalytic activity">
    <reaction evidence="12">
        <text>gamma-L-glutamyl-L-cysteine + glycine + ATP = glutathione + ADP + phosphate + H(+)</text>
        <dbReference type="Rhea" id="RHEA:13557"/>
        <dbReference type="ChEBI" id="CHEBI:15378"/>
        <dbReference type="ChEBI" id="CHEBI:30616"/>
        <dbReference type="ChEBI" id="CHEBI:43474"/>
        <dbReference type="ChEBI" id="CHEBI:57305"/>
        <dbReference type="ChEBI" id="CHEBI:57925"/>
        <dbReference type="ChEBI" id="CHEBI:58173"/>
        <dbReference type="ChEBI" id="CHEBI:456216"/>
        <dbReference type="EC" id="6.3.2.3"/>
    </reaction>
    <physiologicalReaction direction="left-to-right" evidence="12">
        <dbReference type="Rhea" id="RHEA:13558"/>
    </physiologicalReaction>
</comment>
<gene>
    <name evidence="19" type="ORF">QE152_g26334</name>
</gene>
<comment type="pathway">
    <text evidence="1 15">Sulfur metabolism; glutathione biosynthesis; glutathione from L-cysteine and L-glutamate: step 2/2.</text>
</comment>
<evidence type="ECO:0000256" key="8">
    <source>
        <dbReference type="ARBA" id="ARBA00022723"/>
    </source>
</evidence>
<evidence type="ECO:0000256" key="5">
    <source>
        <dbReference type="ARBA" id="ARBA00020821"/>
    </source>
</evidence>
<organism evidence="19 20">
    <name type="scientific">Popillia japonica</name>
    <name type="common">Japanese beetle</name>
    <dbReference type="NCBI Taxonomy" id="7064"/>
    <lineage>
        <taxon>Eukaryota</taxon>
        <taxon>Metazoa</taxon>
        <taxon>Ecdysozoa</taxon>
        <taxon>Arthropoda</taxon>
        <taxon>Hexapoda</taxon>
        <taxon>Insecta</taxon>
        <taxon>Pterygota</taxon>
        <taxon>Neoptera</taxon>
        <taxon>Endopterygota</taxon>
        <taxon>Coleoptera</taxon>
        <taxon>Polyphaga</taxon>
        <taxon>Scarabaeiformia</taxon>
        <taxon>Scarabaeidae</taxon>
        <taxon>Rutelinae</taxon>
        <taxon>Popillia</taxon>
    </lineage>
</organism>
<dbReference type="NCBIfam" id="TIGR01986">
    <property type="entry name" value="glut_syn_euk"/>
    <property type="match status" value="1"/>
</dbReference>
<keyword evidence="9 15" id="KW-0547">Nucleotide-binding</keyword>
<comment type="catalytic activity">
    <reaction evidence="13">
        <text>gamma-L-glutamyl-(2S)-2-aminobutanoate + glycine + ATP = ophthalmate + ADP + phosphate + H(+)</text>
        <dbReference type="Rhea" id="RHEA:72075"/>
        <dbReference type="ChEBI" id="CHEBI:15378"/>
        <dbReference type="ChEBI" id="CHEBI:30616"/>
        <dbReference type="ChEBI" id="CHEBI:43474"/>
        <dbReference type="ChEBI" id="CHEBI:57305"/>
        <dbReference type="ChEBI" id="CHEBI:189406"/>
        <dbReference type="ChEBI" id="CHEBI:189750"/>
        <dbReference type="ChEBI" id="CHEBI:456216"/>
    </reaction>
    <physiologicalReaction direction="left-to-right" evidence="13">
        <dbReference type="Rhea" id="RHEA:72076"/>
    </physiologicalReaction>
</comment>
<dbReference type="Proteomes" id="UP001458880">
    <property type="component" value="Unassembled WGS sequence"/>
</dbReference>
<dbReference type="GO" id="GO:0005524">
    <property type="term" value="F:ATP binding"/>
    <property type="evidence" value="ECO:0007669"/>
    <property type="project" value="UniProtKB-UniRule"/>
</dbReference>
<keyword evidence="20" id="KW-1185">Reference proteome</keyword>
<evidence type="ECO:0000256" key="11">
    <source>
        <dbReference type="ARBA" id="ARBA00022842"/>
    </source>
</evidence>
<comment type="caution">
    <text evidence="19">The sequence shown here is derived from an EMBL/GenBank/DDBJ whole genome shotgun (WGS) entry which is preliminary data.</text>
</comment>